<dbReference type="AlphaFoldDB" id="A0A9D4BVQ0"/>
<protein>
    <submittedName>
        <fullName evidence="1">Uncharacterized protein</fullName>
    </submittedName>
</protein>
<reference evidence="1" key="1">
    <citation type="journal article" date="2019" name="bioRxiv">
        <title>The Genome of the Zebra Mussel, Dreissena polymorpha: A Resource for Invasive Species Research.</title>
        <authorList>
            <person name="McCartney M.A."/>
            <person name="Auch B."/>
            <person name="Kono T."/>
            <person name="Mallez S."/>
            <person name="Zhang Y."/>
            <person name="Obille A."/>
            <person name="Becker A."/>
            <person name="Abrahante J.E."/>
            <person name="Garbe J."/>
            <person name="Badalamenti J.P."/>
            <person name="Herman A."/>
            <person name="Mangelson H."/>
            <person name="Liachko I."/>
            <person name="Sullivan S."/>
            <person name="Sone E.D."/>
            <person name="Koren S."/>
            <person name="Silverstein K.A.T."/>
            <person name="Beckman K.B."/>
            <person name="Gohl D.M."/>
        </authorList>
    </citation>
    <scope>NUCLEOTIDE SEQUENCE</scope>
    <source>
        <strain evidence="1">Duluth1</strain>
        <tissue evidence="1">Whole animal</tissue>
    </source>
</reference>
<gene>
    <name evidence="1" type="ORF">DPMN_070533</name>
</gene>
<evidence type="ECO:0000313" key="2">
    <source>
        <dbReference type="Proteomes" id="UP000828390"/>
    </source>
</evidence>
<organism evidence="1 2">
    <name type="scientific">Dreissena polymorpha</name>
    <name type="common">Zebra mussel</name>
    <name type="synonym">Mytilus polymorpha</name>
    <dbReference type="NCBI Taxonomy" id="45954"/>
    <lineage>
        <taxon>Eukaryota</taxon>
        <taxon>Metazoa</taxon>
        <taxon>Spiralia</taxon>
        <taxon>Lophotrochozoa</taxon>
        <taxon>Mollusca</taxon>
        <taxon>Bivalvia</taxon>
        <taxon>Autobranchia</taxon>
        <taxon>Heteroconchia</taxon>
        <taxon>Euheterodonta</taxon>
        <taxon>Imparidentia</taxon>
        <taxon>Neoheterodontei</taxon>
        <taxon>Myida</taxon>
        <taxon>Dreissenoidea</taxon>
        <taxon>Dreissenidae</taxon>
        <taxon>Dreissena</taxon>
    </lineage>
</organism>
<evidence type="ECO:0000313" key="1">
    <source>
        <dbReference type="EMBL" id="KAH3711034.1"/>
    </source>
</evidence>
<keyword evidence="2" id="KW-1185">Reference proteome</keyword>
<dbReference type="Proteomes" id="UP000828390">
    <property type="component" value="Unassembled WGS sequence"/>
</dbReference>
<accession>A0A9D4BVQ0</accession>
<dbReference type="EMBL" id="JAIWYP010000014">
    <property type="protein sequence ID" value="KAH3711034.1"/>
    <property type="molecule type" value="Genomic_DNA"/>
</dbReference>
<reference evidence="1" key="2">
    <citation type="submission" date="2020-11" db="EMBL/GenBank/DDBJ databases">
        <authorList>
            <person name="McCartney M.A."/>
            <person name="Auch B."/>
            <person name="Kono T."/>
            <person name="Mallez S."/>
            <person name="Becker A."/>
            <person name="Gohl D.M."/>
            <person name="Silverstein K.A.T."/>
            <person name="Koren S."/>
            <person name="Bechman K.B."/>
            <person name="Herman A."/>
            <person name="Abrahante J.E."/>
            <person name="Garbe J."/>
        </authorList>
    </citation>
    <scope>NUCLEOTIDE SEQUENCE</scope>
    <source>
        <strain evidence="1">Duluth1</strain>
        <tissue evidence="1">Whole animal</tissue>
    </source>
</reference>
<sequence>MAPNVGLDEYSRRVPSKTTRTIGAILTSIPVDANVSIVFSAVASNCCSCCERTHKELTVKTLQWRPTWGKVKIVFNG</sequence>
<proteinExistence type="predicted"/>
<name>A0A9D4BVQ0_DREPO</name>
<comment type="caution">
    <text evidence="1">The sequence shown here is derived from an EMBL/GenBank/DDBJ whole genome shotgun (WGS) entry which is preliminary data.</text>
</comment>